<accession>A0ABU4I0Q6</accession>
<dbReference type="SMART" id="SM00944">
    <property type="entry name" value="Pro-kuma_activ"/>
    <property type="match status" value="1"/>
</dbReference>
<evidence type="ECO:0000313" key="2">
    <source>
        <dbReference type="EMBL" id="MDW5598944.1"/>
    </source>
</evidence>
<dbReference type="RefSeq" id="WP_318601541.1">
    <property type="nucleotide sequence ID" value="NZ_JAWSTH010000249.1"/>
</dbReference>
<reference evidence="2 3" key="2">
    <citation type="submission" date="2023-10" db="EMBL/GenBank/DDBJ databases">
        <authorList>
            <person name="Han X.F."/>
        </authorList>
    </citation>
    <scope>NUCLEOTIDE SEQUENCE [LARGE SCALE GENOMIC DNA]</scope>
    <source>
        <strain evidence="2 3">KCTC 39840</strain>
    </source>
</reference>
<dbReference type="Proteomes" id="UP001284601">
    <property type="component" value="Unassembled WGS sequence"/>
</dbReference>
<dbReference type="PANTHER" id="PTHR14218">
    <property type="entry name" value="PROTEASE S8 TRIPEPTIDYL PEPTIDASE I CLN2"/>
    <property type="match status" value="1"/>
</dbReference>
<dbReference type="GO" id="GO:0008233">
    <property type="term" value="F:peptidase activity"/>
    <property type="evidence" value="ECO:0007669"/>
    <property type="project" value="UniProtKB-KW"/>
</dbReference>
<protein>
    <submittedName>
        <fullName evidence="2">Protease pro-enzyme activation domain-containing protein</fullName>
    </submittedName>
</protein>
<dbReference type="EMBL" id="JAWSTH010000249">
    <property type="protein sequence ID" value="MDW5598944.1"/>
    <property type="molecule type" value="Genomic_DNA"/>
</dbReference>
<dbReference type="InterPro" id="IPR015366">
    <property type="entry name" value="S53_propep"/>
</dbReference>
<comment type="caution">
    <text evidence="2">The sequence shown here is derived from an EMBL/GenBank/DDBJ whole genome shotgun (WGS) entry which is preliminary data.</text>
</comment>
<keyword evidence="2" id="KW-0378">Hydrolase</keyword>
<sequence>AAARVAVGAAPSAVPGVRALGAAPADATVALDVVLAPRDPRALSQFVDAVSTPGSPHYGDYLATGEFRGRFGPTDAAIAEVRMALRDAGLNPGPTSRSGLSIPVTTTVAGAEAAFGTAIERYRRADGGSAIAAASAPRVPAEIAPQVAAIVGLDTRTRPQPRALGRNVG</sequence>
<dbReference type="PANTHER" id="PTHR14218:SF15">
    <property type="entry name" value="TRIPEPTIDYL-PEPTIDASE 1"/>
    <property type="match status" value="1"/>
</dbReference>
<dbReference type="CDD" id="cd11377">
    <property type="entry name" value="Pro-peptidase_S53"/>
    <property type="match status" value="1"/>
</dbReference>
<gene>
    <name evidence="2" type="ORF">R7226_31585</name>
</gene>
<feature type="non-terminal residue" evidence="2">
    <location>
        <position position="1"/>
    </location>
</feature>
<keyword evidence="3" id="KW-1185">Reference proteome</keyword>
<dbReference type="GO" id="GO:0006508">
    <property type="term" value="P:proteolysis"/>
    <property type="evidence" value="ECO:0007669"/>
    <property type="project" value="UniProtKB-KW"/>
</dbReference>
<dbReference type="InterPro" id="IPR050819">
    <property type="entry name" value="Tripeptidyl-peptidase_I"/>
</dbReference>
<keyword evidence="2" id="KW-0645">Protease</keyword>
<dbReference type="SUPFAM" id="SSF54897">
    <property type="entry name" value="Protease propeptides/inhibitors"/>
    <property type="match status" value="1"/>
</dbReference>
<proteinExistence type="predicted"/>
<feature type="domain" description="Peptidase S53 activation" evidence="1">
    <location>
        <begin position="14"/>
        <end position="156"/>
    </location>
</feature>
<feature type="non-terminal residue" evidence="2">
    <location>
        <position position="169"/>
    </location>
</feature>
<dbReference type="Pfam" id="PF09286">
    <property type="entry name" value="Pro-kuma_activ"/>
    <property type="match status" value="1"/>
</dbReference>
<reference evidence="3" key="1">
    <citation type="submission" date="2023-07" db="EMBL/GenBank/DDBJ databases">
        <title>Conexibacter stalactiti sp. nov., isolated from stalactites in a lava cave and emended description of the genus Conexibacter.</title>
        <authorList>
            <person name="Lee S.D."/>
        </authorList>
    </citation>
    <scope>NUCLEOTIDE SEQUENCE [LARGE SCALE GENOMIC DNA]</scope>
    <source>
        <strain evidence="3">KCTC 39840</strain>
    </source>
</reference>
<organism evidence="2 3">
    <name type="scientific">Conexibacter stalactiti</name>
    <dbReference type="NCBI Taxonomy" id="1940611"/>
    <lineage>
        <taxon>Bacteria</taxon>
        <taxon>Bacillati</taxon>
        <taxon>Actinomycetota</taxon>
        <taxon>Thermoleophilia</taxon>
        <taxon>Solirubrobacterales</taxon>
        <taxon>Conexibacteraceae</taxon>
        <taxon>Conexibacter</taxon>
    </lineage>
</organism>
<evidence type="ECO:0000313" key="3">
    <source>
        <dbReference type="Proteomes" id="UP001284601"/>
    </source>
</evidence>
<evidence type="ECO:0000259" key="1">
    <source>
        <dbReference type="SMART" id="SM00944"/>
    </source>
</evidence>
<name>A0ABU4I0Q6_9ACTN</name>